<evidence type="ECO:0000313" key="3">
    <source>
        <dbReference type="EMBL" id="WDF82298.1"/>
    </source>
</evidence>
<dbReference type="Proteomes" id="UP001220377">
    <property type="component" value="Chromosome"/>
</dbReference>
<dbReference type="Pfam" id="PF21447">
    <property type="entry name" value="Ppx-GppA_III"/>
    <property type="match status" value="1"/>
</dbReference>
<dbReference type="SUPFAM" id="SSF109604">
    <property type="entry name" value="HD-domain/PDEase-like"/>
    <property type="match status" value="1"/>
</dbReference>
<dbReference type="PANTHER" id="PTHR30005">
    <property type="entry name" value="EXOPOLYPHOSPHATASE"/>
    <property type="match status" value="1"/>
</dbReference>
<dbReference type="InterPro" id="IPR043129">
    <property type="entry name" value="ATPase_NBD"/>
</dbReference>
<comment type="similarity">
    <text evidence="1">Belongs to the GppA/Ppx family.</text>
</comment>
<protein>
    <submittedName>
        <fullName evidence="3">Exopolyphosphatase</fullName>
    </submittedName>
</protein>
<dbReference type="InterPro" id="IPR048950">
    <property type="entry name" value="Ppx_GppA_C"/>
</dbReference>
<dbReference type="InterPro" id="IPR050273">
    <property type="entry name" value="GppA/Ppx_hydrolase"/>
</dbReference>
<dbReference type="Gene3D" id="1.10.3210.10">
    <property type="entry name" value="Hypothetical protein af1432"/>
    <property type="match status" value="1"/>
</dbReference>
<evidence type="ECO:0000259" key="2">
    <source>
        <dbReference type="Pfam" id="PF21447"/>
    </source>
</evidence>
<dbReference type="SUPFAM" id="SSF53067">
    <property type="entry name" value="Actin-like ATPase domain"/>
    <property type="match status" value="2"/>
</dbReference>
<feature type="domain" description="Ppx/GppA phosphatase C-terminal" evidence="2">
    <location>
        <begin position="320"/>
        <end position="471"/>
    </location>
</feature>
<name>A0ABY7WSB2_9LACO</name>
<organism evidence="3 4">
    <name type="scientific">Lacticaseibacillus pabuli</name>
    <dbReference type="NCBI Taxonomy" id="3025672"/>
    <lineage>
        <taxon>Bacteria</taxon>
        <taxon>Bacillati</taxon>
        <taxon>Bacillota</taxon>
        <taxon>Bacilli</taxon>
        <taxon>Lactobacillales</taxon>
        <taxon>Lactobacillaceae</taxon>
        <taxon>Lacticaseibacillus</taxon>
    </lineage>
</organism>
<dbReference type="RefSeq" id="WP_274259660.1">
    <property type="nucleotide sequence ID" value="NZ_CP117884.1"/>
</dbReference>
<dbReference type="EMBL" id="CP117884">
    <property type="protein sequence ID" value="WDF82298.1"/>
    <property type="molecule type" value="Genomic_DNA"/>
</dbReference>
<proteinExistence type="inferred from homology"/>
<accession>A0ABY7WSB2</accession>
<evidence type="ECO:0000256" key="1">
    <source>
        <dbReference type="ARBA" id="ARBA00007125"/>
    </source>
</evidence>
<sequence>MADTIHGLVVIESQGISFSITDTKNLNQIEAGSYPVAIGEEVFSQHFLSAGMTAAIQDALLAIKQSFADYGVRNYEAYGGQTFFGAENGEFVRDQLMNRTGVWVHRLAIPEEAYHRSSAVVQNFPHFDQLMQEGTVLVDIGGGTVELIAFNDGRFSFSRNLKLGPLRVVEALKDVQRSADNYVDILREFIDSRILDFIRLLPERHDYKHMILMGSSLRSLGDIWPDKRAAELKLDEFSDTYRTVTHASDQFLTKKYNIDPDFIEQVLPTITLVHQLIRQLDPDAVSISNLRIIDGLEVNTALAAGSKAVKFDPTDETISSALTLSNWYHVDEAHRDATVTFALQLFDRLHKLHGLGKRERLLLQTAALITDIGSYIDTHQHGKNTEYIILSSDIVGLSGREQRIVATIARYHTSDIPQVVLSGQRNLRGSDRLVVAKLSALLRVADALDASRRQKIDAIAISTRGEKVTITATTHESLELEKWSLTQKGHFFEAVYGLPLKLKGRNTL</sequence>
<evidence type="ECO:0000313" key="4">
    <source>
        <dbReference type="Proteomes" id="UP001220377"/>
    </source>
</evidence>
<dbReference type="PANTHER" id="PTHR30005:SF0">
    <property type="entry name" value="RETROGRADE REGULATION PROTEIN 2"/>
    <property type="match status" value="1"/>
</dbReference>
<dbReference type="Gene3D" id="3.30.420.40">
    <property type="match status" value="1"/>
</dbReference>
<reference evidence="3 4" key="1">
    <citation type="submission" date="2023-02" db="EMBL/GenBank/DDBJ databases">
        <title>Genome sequence of Lacticaseibacillus sp. KACC 23028.</title>
        <authorList>
            <person name="Kim S."/>
            <person name="Heo J."/>
            <person name="Kwon S.-W."/>
        </authorList>
    </citation>
    <scope>NUCLEOTIDE SEQUENCE [LARGE SCALE GENOMIC DNA]</scope>
    <source>
        <strain evidence="3 4">KACC 23028</strain>
    </source>
</reference>
<gene>
    <name evidence="3" type="ORF">PQ472_10445</name>
</gene>
<dbReference type="Gene3D" id="3.30.420.150">
    <property type="entry name" value="Exopolyphosphatase. Domain 2"/>
    <property type="match status" value="1"/>
</dbReference>
<keyword evidence="4" id="KW-1185">Reference proteome</keyword>